<organism evidence="1">
    <name type="scientific">uncultured Caudovirales phage</name>
    <dbReference type="NCBI Taxonomy" id="2100421"/>
    <lineage>
        <taxon>Viruses</taxon>
        <taxon>Duplodnaviria</taxon>
        <taxon>Heunggongvirae</taxon>
        <taxon>Uroviricota</taxon>
        <taxon>Caudoviricetes</taxon>
        <taxon>Peduoviridae</taxon>
        <taxon>Maltschvirus</taxon>
        <taxon>Maltschvirus maltsch</taxon>
    </lineage>
</organism>
<gene>
    <name evidence="1" type="ORF">UFOVP346_8</name>
</gene>
<sequence>MQDRWIRVEVELTIDVYYDIEQGDKCVGAPPGVENVRGVIDCDGKFYSCPDWLLDKLVHNHVDEMVQV</sequence>
<protein>
    <submittedName>
        <fullName evidence="1">Uncharacterized protein</fullName>
    </submittedName>
</protein>
<dbReference type="EMBL" id="LR796352">
    <property type="protein sequence ID" value="CAB4138942.1"/>
    <property type="molecule type" value="Genomic_DNA"/>
</dbReference>
<evidence type="ECO:0000313" key="1">
    <source>
        <dbReference type="EMBL" id="CAB4138942.1"/>
    </source>
</evidence>
<reference evidence="1" key="1">
    <citation type="submission" date="2020-04" db="EMBL/GenBank/DDBJ databases">
        <authorList>
            <person name="Chiriac C."/>
            <person name="Salcher M."/>
            <person name="Ghai R."/>
            <person name="Kavagutti S V."/>
        </authorList>
    </citation>
    <scope>NUCLEOTIDE SEQUENCE</scope>
</reference>
<proteinExistence type="predicted"/>
<accession>A0A6J5LYJ9</accession>
<name>A0A6J5LYJ9_9CAUD</name>